<gene>
    <name evidence="10" type="ORF">J7I42_30745</name>
</gene>
<feature type="signal peptide" evidence="8">
    <location>
        <begin position="1"/>
        <end position="23"/>
    </location>
</feature>
<dbReference type="InterPro" id="IPR012910">
    <property type="entry name" value="Plug_dom"/>
</dbReference>
<organism evidence="10 11">
    <name type="scientific">Niastella soli</name>
    <dbReference type="NCBI Taxonomy" id="2821487"/>
    <lineage>
        <taxon>Bacteria</taxon>
        <taxon>Pseudomonadati</taxon>
        <taxon>Bacteroidota</taxon>
        <taxon>Chitinophagia</taxon>
        <taxon>Chitinophagales</taxon>
        <taxon>Chitinophagaceae</taxon>
        <taxon>Niastella</taxon>
    </lineage>
</organism>
<feature type="domain" description="TonB-dependent receptor plug" evidence="9">
    <location>
        <begin position="132"/>
        <end position="274"/>
    </location>
</feature>
<evidence type="ECO:0000256" key="1">
    <source>
        <dbReference type="ARBA" id="ARBA00004571"/>
    </source>
</evidence>
<evidence type="ECO:0000256" key="8">
    <source>
        <dbReference type="SAM" id="SignalP"/>
    </source>
</evidence>
<evidence type="ECO:0000313" key="11">
    <source>
        <dbReference type="Proteomes" id="UP000677244"/>
    </source>
</evidence>
<sequence length="1058" mass="116658">MKKTKLLFAIGAVLLCIGHTARAGENHVSQVIKRDSIPFKNYPRIQVYVKDLSSDTALPKALVMVGKRRFYTNDEGYVVIDDVNKNGMLNVSKIGYLSQDKKVEPTIVIRLTKQERDVALVDFTNGLYQRPLEHTAAAYTVIDGAEIRKVNAISFINVLRYFAPSFIVDEDNNAGSDPNTPPAVKIRGANNFPAKTTIPAHPGVSNTNVQLNPSTGDFVASNVYNPNQPVVLLNGVQVALQSVLDLDVNRIERIVVLKDAAATAAYGARGGNGVLLIQTLRPKPGMMNVTYSGQMTIASPDVSSYHLPDAAGKLNLDAAAGLYTGNDPQYQNRLKQAGDGVNTNWLKVPTRTAMGQRHYLSLEGGDNDIAYGADASYNDMEGVMKGSNRKNINIGGFLNVHVGNVFLTNYLAVTKSTSANSPYGTFSDYAKQNAFWDPIDPVTHEYRKTLELQLPDSFRYFNPAWNGGLSTTSTNDYTRISDVLSGIWNVGYGFKLNGRIGISKQSDEVNFFLPPSHIAFANFSVDSFFKRGTYTQIASEFMSVDGNLNLDYTKKINRHQFYVTTGIMAQQTNSQSAGIDLAGFTSDKLSDLAFGNAYANTRPAAGKIKTRLLSTFGNLAYSYDDRYLLEGTLNTDQSSQFSKNNQRVMHWSAGASWNLHRERFFQPNAILSSLRIYGSVGTTGNLFYQSYLGKTTFNYLTGRQYLTTGASGGLSTRDVGIGTYLTGFGNENLKAPETQQQNAGLDVSLLQNRIGLTVNAYRNTTTNLVLPVASPAYTGFQDFNYYDNGAAIENKGLEFDLNVHVIRDLRKKILWSVRVNGIHNENRVTALNDYLQTVTVNNDAAAIDQTQPQARYVTGESLTGIWAVQSLGIDAATGKEKFLKADGTETFTWDAADKILAGDYAPKWQGSFGTSVTVKNWSADFYCFYQYGASYYNQTLADKIENADLKYNVDSRALDNRWSQPGDNALYKALSVNGLKADPTYVTTRFVEKNNYISNAVVAVRYTLPKSIQNKIRSKNTVIGLAGNNLFRSGGMTAERGIYYPFNRTYTFSLTTSF</sequence>
<dbReference type="Proteomes" id="UP000677244">
    <property type="component" value="Unassembled WGS sequence"/>
</dbReference>
<comment type="subcellular location">
    <subcellularLocation>
        <location evidence="1 7">Cell outer membrane</location>
        <topology evidence="1 7">Multi-pass membrane protein</topology>
    </subcellularLocation>
</comment>
<comment type="similarity">
    <text evidence="7">Belongs to the TonB-dependent receptor family.</text>
</comment>
<dbReference type="Pfam" id="PF07715">
    <property type="entry name" value="Plug"/>
    <property type="match status" value="1"/>
</dbReference>
<comment type="caution">
    <text evidence="10">The sequence shown here is derived from an EMBL/GenBank/DDBJ whole genome shotgun (WGS) entry which is preliminary data.</text>
</comment>
<keyword evidence="8" id="KW-0732">Signal</keyword>
<evidence type="ECO:0000256" key="2">
    <source>
        <dbReference type="ARBA" id="ARBA00022448"/>
    </source>
</evidence>
<dbReference type="InterPro" id="IPR036942">
    <property type="entry name" value="Beta-barrel_TonB_sf"/>
</dbReference>
<evidence type="ECO:0000313" key="10">
    <source>
        <dbReference type="EMBL" id="MBO9204707.1"/>
    </source>
</evidence>
<dbReference type="InterPro" id="IPR037066">
    <property type="entry name" value="Plug_dom_sf"/>
</dbReference>
<keyword evidence="3 7" id="KW-1134">Transmembrane beta strand</keyword>
<proteinExistence type="inferred from homology"/>
<dbReference type="SUPFAM" id="SSF56935">
    <property type="entry name" value="Porins"/>
    <property type="match status" value="1"/>
</dbReference>
<keyword evidence="5 7" id="KW-0472">Membrane</keyword>
<keyword evidence="2 7" id="KW-0813">Transport</keyword>
<evidence type="ECO:0000259" key="9">
    <source>
        <dbReference type="Pfam" id="PF07715"/>
    </source>
</evidence>
<evidence type="ECO:0000256" key="5">
    <source>
        <dbReference type="ARBA" id="ARBA00023136"/>
    </source>
</evidence>
<protein>
    <submittedName>
        <fullName evidence="10">SusC/RagA family TonB-linked outer membrane protein</fullName>
    </submittedName>
</protein>
<dbReference type="EMBL" id="JAGHKO010000014">
    <property type="protein sequence ID" value="MBO9204707.1"/>
    <property type="molecule type" value="Genomic_DNA"/>
</dbReference>
<reference evidence="10 11" key="1">
    <citation type="submission" date="2021-03" db="EMBL/GenBank/DDBJ databases">
        <title>Assistant Professor.</title>
        <authorList>
            <person name="Huq M.A."/>
        </authorList>
    </citation>
    <scope>NUCLEOTIDE SEQUENCE [LARGE SCALE GENOMIC DNA]</scope>
    <source>
        <strain evidence="10 11">MAH-29</strain>
    </source>
</reference>
<dbReference type="RefSeq" id="WP_209143534.1">
    <property type="nucleotide sequence ID" value="NZ_JAGHKO010000014.1"/>
</dbReference>
<dbReference type="PROSITE" id="PS52016">
    <property type="entry name" value="TONB_DEPENDENT_REC_3"/>
    <property type="match status" value="1"/>
</dbReference>
<dbReference type="InterPro" id="IPR023996">
    <property type="entry name" value="TonB-dep_OMP_SusC/RagA"/>
</dbReference>
<accession>A0ABS3Z3G4</accession>
<name>A0ABS3Z3G4_9BACT</name>
<dbReference type="NCBIfam" id="TIGR04056">
    <property type="entry name" value="OMP_RagA_SusC"/>
    <property type="match status" value="1"/>
</dbReference>
<dbReference type="InterPro" id="IPR039426">
    <property type="entry name" value="TonB-dep_rcpt-like"/>
</dbReference>
<feature type="chain" id="PRO_5046581637" evidence="8">
    <location>
        <begin position="24"/>
        <end position="1058"/>
    </location>
</feature>
<dbReference type="NCBIfam" id="TIGR04057">
    <property type="entry name" value="SusC_RagA_signa"/>
    <property type="match status" value="1"/>
</dbReference>
<evidence type="ECO:0000256" key="7">
    <source>
        <dbReference type="PROSITE-ProRule" id="PRU01360"/>
    </source>
</evidence>
<evidence type="ECO:0000256" key="6">
    <source>
        <dbReference type="ARBA" id="ARBA00023237"/>
    </source>
</evidence>
<evidence type="ECO:0000256" key="3">
    <source>
        <dbReference type="ARBA" id="ARBA00022452"/>
    </source>
</evidence>
<dbReference type="Gene3D" id="2.170.130.10">
    <property type="entry name" value="TonB-dependent receptor, plug domain"/>
    <property type="match status" value="1"/>
</dbReference>
<keyword evidence="4 7" id="KW-0812">Transmembrane</keyword>
<dbReference type="InterPro" id="IPR023997">
    <property type="entry name" value="TonB-dep_OMP_SusC/RagA_CS"/>
</dbReference>
<keyword evidence="11" id="KW-1185">Reference proteome</keyword>
<evidence type="ECO:0000256" key="4">
    <source>
        <dbReference type="ARBA" id="ARBA00022692"/>
    </source>
</evidence>
<dbReference type="Gene3D" id="2.40.170.20">
    <property type="entry name" value="TonB-dependent receptor, beta-barrel domain"/>
    <property type="match status" value="1"/>
</dbReference>
<keyword evidence="6 7" id="KW-0998">Cell outer membrane</keyword>